<name>A0AAV5X441_9BILA</name>
<evidence type="ECO:0008006" key="5">
    <source>
        <dbReference type="Google" id="ProtNLM"/>
    </source>
</evidence>
<feature type="compositionally biased region" description="Basic residues" evidence="1">
    <location>
        <begin position="171"/>
        <end position="181"/>
    </location>
</feature>
<feature type="non-terminal residue" evidence="3">
    <location>
        <position position="1"/>
    </location>
</feature>
<feature type="transmembrane region" description="Helical" evidence="2">
    <location>
        <begin position="81"/>
        <end position="100"/>
    </location>
</feature>
<keyword evidence="2" id="KW-1133">Transmembrane helix</keyword>
<feature type="transmembrane region" description="Helical" evidence="2">
    <location>
        <begin position="52"/>
        <end position="69"/>
    </location>
</feature>
<evidence type="ECO:0000313" key="4">
    <source>
        <dbReference type="Proteomes" id="UP001432322"/>
    </source>
</evidence>
<keyword evidence="4" id="KW-1185">Reference proteome</keyword>
<dbReference type="EMBL" id="BTSY01000007">
    <property type="protein sequence ID" value="GMT36804.1"/>
    <property type="molecule type" value="Genomic_DNA"/>
</dbReference>
<accession>A0AAV5X441</accession>
<protein>
    <recommendedName>
        <fullName evidence="5">Transmembrane protein</fullName>
    </recommendedName>
</protein>
<proteinExistence type="predicted"/>
<evidence type="ECO:0000313" key="3">
    <source>
        <dbReference type="EMBL" id="GMT36804.1"/>
    </source>
</evidence>
<dbReference type="Proteomes" id="UP001432322">
    <property type="component" value="Unassembled WGS sequence"/>
</dbReference>
<dbReference type="AlphaFoldDB" id="A0AAV5X441"/>
<keyword evidence="2" id="KW-0472">Membrane</keyword>
<sequence length="221" mass="25641">YQGMHRNDEELARGPIFKRRIVADAHLFFNVLWMSIYCLADTKTDNGTGQNWEIELSLAGVFCLGVFASRVMVFAVDFHRFLAIPALLLTVAELVSRVYLLGITIVYETIDLSERNSYNLAYGGLFFVVAGQLWVIFEYARSYNLIKYEKVAAREDEECRVESDAAWKEKQKIRKRHLRKKQREDRKAELEKKARENGDDTPSTSTDQPSTSHDHYYIEKD</sequence>
<gene>
    <name evidence="3" type="ORF">PFISCL1PPCAC_28101</name>
</gene>
<evidence type="ECO:0000256" key="1">
    <source>
        <dbReference type="SAM" id="MobiDB-lite"/>
    </source>
</evidence>
<reference evidence="3" key="1">
    <citation type="submission" date="2023-10" db="EMBL/GenBank/DDBJ databases">
        <title>Genome assembly of Pristionchus species.</title>
        <authorList>
            <person name="Yoshida K."/>
            <person name="Sommer R.J."/>
        </authorList>
    </citation>
    <scope>NUCLEOTIDE SEQUENCE</scope>
    <source>
        <strain evidence="3">RS5133</strain>
    </source>
</reference>
<feature type="compositionally biased region" description="Basic and acidic residues" evidence="1">
    <location>
        <begin position="212"/>
        <end position="221"/>
    </location>
</feature>
<feature type="compositionally biased region" description="Low complexity" evidence="1">
    <location>
        <begin position="200"/>
        <end position="211"/>
    </location>
</feature>
<evidence type="ECO:0000256" key="2">
    <source>
        <dbReference type="SAM" id="Phobius"/>
    </source>
</evidence>
<feature type="region of interest" description="Disordered" evidence="1">
    <location>
        <begin position="168"/>
        <end position="221"/>
    </location>
</feature>
<feature type="transmembrane region" description="Helical" evidence="2">
    <location>
        <begin position="21"/>
        <end position="40"/>
    </location>
</feature>
<feature type="transmembrane region" description="Helical" evidence="2">
    <location>
        <begin position="120"/>
        <end position="140"/>
    </location>
</feature>
<feature type="compositionally biased region" description="Basic and acidic residues" evidence="1">
    <location>
        <begin position="182"/>
        <end position="198"/>
    </location>
</feature>
<organism evidence="3 4">
    <name type="scientific">Pristionchus fissidentatus</name>
    <dbReference type="NCBI Taxonomy" id="1538716"/>
    <lineage>
        <taxon>Eukaryota</taxon>
        <taxon>Metazoa</taxon>
        <taxon>Ecdysozoa</taxon>
        <taxon>Nematoda</taxon>
        <taxon>Chromadorea</taxon>
        <taxon>Rhabditida</taxon>
        <taxon>Rhabditina</taxon>
        <taxon>Diplogasteromorpha</taxon>
        <taxon>Diplogasteroidea</taxon>
        <taxon>Neodiplogasteridae</taxon>
        <taxon>Pristionchus</taxon>
    </lineage>
</organism>
<keyword evidence="2" id="KW-0812">Transmembrane</keyword>
<comment type="caution">
    <text evidence="3">The sequence shown here is derived from an EMBL/GenBank/DDBJ whole genome shotgun (WGS) entry which is preliminary data.</text>
</comment>